<dbReference type="Proteomes" id="UP000276443">
    <property type="component" value="Unassembled WGS sequence"/>
</dbReference>
<dbReference type="PROSITE" id="PS50943">
    <property type="entry name" value="HTH_CROC1"/>
    <property type="match status" value="1"/>
</dbReference>
<keyword evidence="3" id="KW-1185">Reference proteome</keyword>
<dbReference type="InterPro" id="IPR053163">
    <property type="entry name" value="HTH-type_regulator_Rgg"/>
</dbReference>
<dbReference type="PANTHER" id="PTHR37038">
    <property type="entry name" value="TRANSCRIPTIONAL REGULATOR-RELATED"/>
    <property type="match status" value="1"/>
</dbReference>
<comment type="caution">
    <text evidence="2">The sequence shown here is derived from an EMBL/GenBank/DDBJ whole genome shotgun (WGS) entry which is preliminary data.</text>
</comment>
<gene>
    <name evidence="2" type="ORF">EDC24_2195</name>
</gene>
<dbReference type="SUPFAM" id="SSF47413">
    <property type="entry name" value="lambda repressor-like DNA-binding domains"/>
    <property type="match status" value="1"/>
</dbReference>
<sequence>MENVSENIQYYRKIIGMTRKELADGICDPSTLFRIEKGEQMPRIDVLTAICHKLMVPIDFMVSHLSNRQLSEIEKYKRLCREATYHGDFHSLSIILEEFKNFMNNLDDGPEIHIVKRFIKWHDAIYSHEAENDLMKAQHILKEIYNGHIYTELDIGICNSLGYIKIYSESIDFSMPYFKAAHNALNKLPYVSDKTLPSLVGYNLAYCYYYQWNLDEAITVCYQVLEHLEMNQLIYKLGDTKHMLAKIHQRLGEYELAHDLLKQSIHLFHIEANTYKHNKSIKDLQDLEELMGIVE</sequence>
<dbReference type="AlphaFoldDB" id="A0A3N5B470"/>
<protein>
    <submittedName>
        <fullName evidence="2">Transcriptional regulator with XRE-family HTH domain</fullName>
    </submittedName>
</protein>
<feature type="domain" description="HTH cro/C1-type" evidence="1">
    <location>
        <begin position="8"/>
        <end position="61"/>
    </location>
</feature>
<dbReference type="Gene3D" id="1.25.40.10">
    <property type="entry name" value="Tetratricopeptide repeat domain"/>
    <property type="match status" value="1"/>
</dbReference>
<dbReference type="PANTHER" id="PTHR37038:SF14">
    <property type="entry name" value="TRANSCRIPTIONAL ACTIVATOR"/>
    <property type="match status" value="1"/>
</dbReference>
<proteinExistence type="predicted"/>
<evidence type="ECO:0000259" key="1">
    <source>
        <dbReference type="PROSITE" id="PS50943"/>
    </source>
</evidence>
<dbReference type="Pfam" id="PF01381">
    <property type="entry name" value="HTH_3"/>
    <property type="match status" value="1"/>
</dbReference>
<evidence type="ECO:0000313" key="2">
    <source>
        <dbReference type="EMBL" id="RPF52204.1"/>
    </source>
</evidence>
<dbReference type="InterPro" id="IPR001387">
    <property type="entry name" value="Cro/C1-type_HTH"/>
</dbReference>
<organism evidence="2 3">
    <name type="scientific">Aquisalibacillus elongatus</name>
    <dbReference type="NCBI Taxonomy" id="485577"/>
    <lineage>
        <taxon>Bacteria</taxon>
        <taxon>Bacillati</taxon>
        <taxon>Bacillota</taxon>
        <taxon>Bacilli</taxon>
        <taxon>Bacillales</taxon>
        <taxon>Bacillaceae</taxon>
        <taxon>Aquisalibacillus</taxon>
    </lineage>
</organism>
<dbReference type="InterPro" id="IPR011990">
    <property type="entry name" value="TPR-like_helical_dom_sf"/>
</dbReference>
<dbReference type="CDD" id="cd00093">
    <property type="entry name" value="HTH_XRE"/>
    <property type="match status" value="1"/>
</dbReference>
<dbReference type="RefSeq" id="WP_124222429.1">
    <property type="nucleotide sequence ID" value="NZ_RKRF01000010.1"/>
</dbReference>
<dbReference type="SUPFAM" id="SSF48452">
    <property type="entry name" value="TPR-like"/>
    <property type="match status" value="1"/>
</dbReference>
<dbReference type="SMART" id="SM00530">
    <property type="entry name" value="HTH_XRE"/>
    <property type="match status" value="1"/>
</dbReference>
<dbReference type="GO" id="GO:0003677">
    <property type="term" value="F:DNA binding"/>
    <property type="evidence" value="ECO:0007669"/>
    <property type="project" value="InterPro"/>
</dbReference>
<dbReference type="EMBL" id="RKRF01000010">
    <property type="protein sequence ID" value="RPF52204.1"/>
    <property type="molecule type" value="Genomic_DNA"/>
</dbReference>
<accession>A0A3N5B470</accession>
<evidence type="ECO:0000313" key="3">
    <source>
        <dbReference type="Proteomes" id="UP000276443"/>
    </source>
</evidence>
<dbReference type="OrthoDB" id="1150409at2"/>
<name>A0A3N5B470_9BACI</name>
<reference evidence="2 3" key="1">
    <citation type="submission" date="2018-11" db="EMBL/GenBank/DDBJ databases">
        <title>Genomic Encyclopedia of Type Strains, Phase IV (KMG-IV): sequencing the most valuable type-strain genomes for metagenomic binning, comparative biology and taxonomic classification.</title>
        <authorList>
            <person name="Goeker M."/>
        </authorList>
    </citation>
    <scope>NUCLEOTIDE SEQUENCE [LARGE SCALE GENOMIC DNA]</scope>
    <source>
        <strain evidence="2 3">DSM 18090</strain>
    </source>
</reference>
<dbReference type="InterPro" id="IPR010982">
    <property type="entry name" value="Lambda_DNA-bd_dom_sf"/>
</dbReference>